<dbReference type="Gene3D" id="2.60.40.420">
    <property type="entry name" value="Cupredoxins - blue copper proteins"/>
    <property type="match status" value="2"/>
</dbReference>
<dbReference type="EMBL" id="ASPP01006546">
    <property type="protein sequence ID" value="ETO28650.1"/>
    <property type="molecule type" value="Genomic_DNA"/>
</dbReference>
<gene>
    <name evidence="3" type="ORF">RFI_08478</name>
</gene>
<reference evidence="3 4" key="1">
    <citation type="journal article" date="2013" name="Curr. Biol.">
        <title>The Genome of the Foraminiferan Reticulomyxa filosa.</title>
        <authorList>
            <person name="Glockner G."/>
            <person name="Hulsmann N."/>
            <person name="Schleicher M."/>
            <person name="Noegel A.A."/>
            <person name="Eichinger L."/>
            <person name="Gallinger C."/>
            <person name="Pawlowski J."/>
            <person name="Sierra R."/>
            <person name="Euteneuer U."/>
            <person name="Pillet L."/>
            <person name="Moustafa A."/>
            <person name="Platzer M."/>
            <person name="Groth M."/>
            <person name="Szafranski K."/>
            <person name="Schliwa M."/>
        </authorList>
    </citation>
    <scope>NUCLEOTIDE SEQUENCE [LARGE SCALE GENOMIC DNA]</scope>
</reference>
<comment type="caution">
    <text evidence="3">The sequence shown here is derived from an EMBL/GenBank/DDBJ whole genome shotgun (WGS) entry which is preliminary data.</text>
</comment>
<protein>
    <recommendedName>
        <fullName evidence="2">Plastocyanin-like domain-containing protein</fullName>
    </recommendedName>
</protein>
<evidence type="ECO:0000256" key="1">
    <source>
        <dbReference type="ARBA" id="ARBA00022723"/>
    </source>
</evidence>
<evidence type="ECO:0000259" key="2">
    <source>
        <dbReference type="Pfam" id="PF07731"/>
    </source>
</evidence>
<dbReference type="AlphaFoldDB" id="X6NQS6"/>
<dbReference type="InterPro" id="IPR002355">
    <property type="entry name" value="Cu_oxidase_Cu_BS"/>
</dbReference>
<dbReference type="GO" id="GO:0005507">
    <property type="term" value="F:copper ion binding"/>
    <property type="evidence" value="ECO:0007669"/>
    <property type="project" value="InterPro"/>
</dbReference>
<evidence type="ECO:0000313" key="3">
    <source>
        <dbReference type="EMBL" id="ETO28650.1"/>
    </source>
</evidence>
<evidence type="ECO:0000313" key="4">
    <source>
        <dbReference type="Proteomes" id="UP000023152"/>
    </source>
</evidence>
<name>X6NQS6_RETFI</name>
<keyword evidence="1" id="KW-0479">Metal-binding</keyword>
<feature type="domain" description="Plastocyanin-like" evidence="2">
    <location>
        <begin position="374"/>
        <end position="450"/>
    </location>
</feature>
<dbReference type="PROSITE" id="PS00080">
    <property type="entry name" value="MULTICOPPER_OXIDASE2"/>
    <property type="match status" value="1"/>
</dbReference>
<accession>X6NQS6</accession>
<dbReference type="GO" id="GO:0016491">
    <property type="term" value="F:oxidoreductase activity"/>
    <property type="evidence" value="ECO:0007669"/>
    <property type="project" value="InterPro"/>
</dbReference>
<dbReference type="Proteomes" id="UP000023152">
    <property type="component" value="Unassembled WGS sequence"/>
</dbReference>
<dbReference type="SUPFAM" id="SSF49503">
    <property type="entry name" value="Cupredoxins"/>
    <property type="match status" value="1"/>
</dbReference>
<dbReference type="Pfam" id="PF07731">
    <property type="entry name" value="Cu-oxidase_2"/>
    <property type="match status" value="1"/>
</dbReference>
<dbReference type="OrthoDB" id="2121828at2759"/>
<dbReference type="InterPro" id="IPR011706">
    <property type="entry name" value="Cu-oxidase_C"/>
</dbReference>
<keyword evidence="4" id="KW-1185">Reference proteome</keyword>
<sequence>MGLFGALKVERQGDAGINPNLAEMNSRVVILHGLSLNNASLTSDGQCNCTNYTDWFDGGGESDHTNPLQINGFHLTTVCDQWCDMYCFQRDHTDTPPTQVYNNKSHWENALPSGSFNNWDSGRTLNTYKLTNNKFKKKLKVNGQIEPKITIDRNEWLRLRLLNADAQGSFLLQFDESSGCEYYYIAADGIFFNSSRDLSQTPYEYLMYLSMAGRAEVLVKCSNAGTYKVRHVSQHPNPVVQNGISCNPIYVVNVTLFSIVVTSTDKGNTFNASTLVFPAKTGYVEDTVYTSEAVSVAPKCVHYNANGVNNITWEMNPDPRSNVPCSEVDLYLDSGVGYVALTGKVFGLNGQYFRHDVSLATLLPDKIYEFDVTFFPHPFHHHINPFQLTTDIASGFLGEVGEWRDVLSPGCNNGTFITRTRTRDFTGNVVMHCHFLPHEDRGLMGYYTIENVSSCANASVFPAPDDGKSCVKRSSDYLCTSVPSGSVMLHSVHALVAAFFMLIAAQFL</sequence>
<organism evidence="3 4">
    <name type="scientific">Reticulomyxa filosa</name>
    <dbReference type="NCBI Taxonomy" id="46433"/>
    <lineage>
        <taxon>Eukaryota</taxon>
        <taxon>Sar</taxon>
        <taxon>Rhizaria</taxon>
        <taxon>Retaria</taxon>
        <taxon>Foraminifera</taxon>
        <taxon>Monothalamids</taxon>
        <taxon>Reticulomyxidae</taxon>
        <taxon>Reticulomyxa</taxon>
    </lineage>
</organism>
<proteinExistence type="predicted"/>
<dbReference type="InterPro" id="IPR008972">
    <property type="entry name" value="Cupredoxin"/>
</dbReference>